<feature type="domain" description="Peptidase M12B" evidence="21">
    <location>
        <begin position="30"/>
        <end position="220"/>
    </location>
</feature>
<dbReference type="FunFam" id="3.40.1620.60:FF:000006">
    <property type="entry name" value="A disintegrin and metalloproteinase with thrombospondin motifs 5"/>
    <property type="match status" value="1"/>
</dbReference>
<keyword evidence="8 17" id="KW-0862">Zinc</keyword>
<feature type="disulfide bond" evidence="18">
    <location>
        <begin position="115"/>
        <end position="120"/>
    </location>
</feature>
<reference evidence="22" key="1">
    <citation type="submission" date="2025-08" db="UniProtKB">
        <authorList>
            <consortium name="Ensembl"/>
        </authorList>
    </citation>
    <scope>IDENTIFICATION</scope>
</reference>
<dbReference type="FunFam" id="3.40.390.10:FF:000001">
    <property type="entry name" value="A disintegrin and metalloproteinase with thrombospondin motifs 1"/>
    <property type="match status" value="1"/>
</dbReference>
<protein>
    <recommendedName>
        <fullName evidence="13">A disintegrin and metalloproteinase with thrombospondin motifs 5</fullName>
    </recommendedName>
    <alternativeName>
        <fullName evidence="15">ADMP-2</fullName>
    </alternativeName>
    <alternativeName>
        <fullName evidence="14">Aggrecanase-2</fullName>
    </alternativeName>
</protein>
<evidence type="ECO:0000256" key="11">
    <source>
        <dbReference type="ARBA" id="ARBA00023157"/>
    </source>
</evidence>
<feature type="binding site" evidence="17">
    <location>
        <position position="218"/>
    </location>
    <ligand>
        <name>Ca(2+)</name>
        <dbReference type="ChEBI" id="CHEBI:29108"/>
        <label>1</label>
    </ligand>
</feature>
<keyword evidence="12" id="KW-0325">Glycoprotein</keyword>
<evidence type="ECO:0000256" key="14">
    <source>
        <dbReference type="ARBA" id="ARBA00079522"/>
    </source>
</evidence>
<dbReference type="Pfam" id="PF19236">
    <property type="entry name" value="ADAMTS_CR_3"/>
    <property type="match status" value="1"/>
</dbReference>
<evidence type="ECO:0000256" key="6">
    <source>
        <dbReference type="ARBA" id="ARBA00022723"/>
    </source>
</evidence>
<feature type="binding site" evidence="17">
    <location>
        <position position="104"/>
    </location>
    <ligand>
        <name>Ca(2+)</name>
        <dbReference type="ChEBI" id="CHEBI:29108"/>
        <label>1</label>
    </ligand>
</feature>
<keyword evidence="17" id="KW-0106">Calcium</keyword>
<evidence type="ECO:0000256" key="16">
    <source>
        <dbReference type="PIRSR" id="PIRSR613273-1"/>
    </source>
</evidence>
<dbReference type="FunFam" id="2.60.120.830:FF:000001">
    <property type="entry name" value="A disintegrin and metalloproteinase with thrombospondin motifs 1"/>
    <property type="match status" value="1"/>
</dbReference>
<evidence type="ECO:0000256" key="19">
    <source>
        <dbReference type="PROSITE-ProRule" id="PRU00276"/>
    </source>
</evidence>
<keyword evidence="9" id="KW-0482">Metalloprotease</keyword>
<evidence type="ECO:0000256" key="20">
    <source>
        <dbReference type="SAM" id="MobiDB-lite"/>
    </source>
</evidence>
<feature type="disulfide bond" evidence="18">
    <location>
        <begin position="327"/>
        <end position="365"/>
    </location>
</feature>
<sequence>FSLLPPSPSLPLSVSPPPAAPPLSPSPQVSLSHYLLTLATIASRLYAHASLENHVRLAVVKVVALGEKDKGLEVTRNAAATLKNFCKWQHQHNRLDDDHDEHYDAAILFTREDLCGHHSCDTLGMADVGTICSPERSCAVIEDDGLHAAFTVAHEIGHLLGLSHDDSKFCEENFGSMEDKRLMSSILTSIDASKPWSKCTSATITEFFDDGHGNCLLDQPRKQILGPEELPGQTYDAIRQCKLAFGPEYTVCPGMDVCSRLWCAVVRQGQMVCLTKKLPAVEGTPCGKGRICLQGKCVDKTKKKYYSASNHGNWGSWGPWGQCSRTCGGGVQFAYRHCNNPAPRNNGRYCTGKRAIYRSCNITPCPANAKSFRQEQCEARNGYQSDAKGVKTFVEWVPKYAGVLPGDVCKLTCRAKGTGYYVVFSQKVTDGTECRPYSNSVCVRGKCIRTGCDGIIGSKLQYDKCGVCGGDNSSCTKVMGTFTKKSKGYTDIVKIPEGATHIKVRQFKIKDQSRFTAYLALKKKNGEYLVNGKYMISTSETIIDINGTVMNYSGWSHKDDFLHAMGHSATKEILIVQILATDPTQPVDVRYSFFVPKKQGQMTNSVTSNGNTNKVTPQLMQPRWVTGPWLSCSRTCDTGWHTRTVQCKDGHGKLAKGCLLSQRPSAFKQCLLKKC</sequence>
<evidence type="ECO:0000256" key="15">
    <source>
        <dbReference type="ARBA" id="ARBA00081800"/>
    </source>
</evidence>
<keyword evidence="23" id="KW-1185">Reference proteome</keyword>
<feature type="region of interest" description="Disordered" evidence="20">
    <location>
        <begin position="1"/>
        <end position="26"/>
    </location>
</feature>
<comment type="subcellular location">
    <subcellularLocation>
        <location evidence="1">Secreted</location>
        <location evidence="1">Extracellular space</location>
        <location evidence="1">Extracellular matrix</location>
    </subcellularLocation>
</comment>
<feature type="binding site" evidence="17 19">
    <location>
        <position position="158"/>
    </location>
    <ligand>
        <name>Zn(2+)</name>
        <dbReference type="ChEBI" id="CHEBI:29105"/>
        <note>catalytic</note>
    </ligand>
</feature>
<feature type="disulfide bond" evidence="18">
    <location>
        <begin position="170"/>
        <end position="199"/>
    </location>
</feature>
<comment type="cofactor">
    <cofactor evidence="17">
        <name>Zn(2+)</name>
        <dbReference type="ChEBI" id="CHEBI:29105"/>
    </cofactor>
    <text evidence="17">Binds 1 zinc ion per subunit.</text>
</comment>
<dbReference type="AlphaFoldDB" id="A0A8C4P8N7"/>
<feature type="binding site" evidence="17 19">
    <location>
        <position position="154"/>
    </location>
    <ligand>
        <name>Zn(2+)</name>
        <dbReference type="ChEBI" id="CHEBI:29105"/>
        <note>catalytic</note>
    </ligand>
</feature>
<evidence type="ECO:0000256" key="8">
    <source>
        <dbReference type="ARBA" id="ARBA00022833"/>
    </source>
</evidence>
<dbReference type="GO" id="GO:0006508">
    <property type="term" value="P:proteolysis"/>
    <property type="evidence" value="ECO:0007669"/>
    <property type="project" value="UniProtKB-KW"/>
</dbReference>
<keyword evidence="10" id="KW-0865">Zymogen</keyword>
<dbReference type="FunFam" id="2.20.100.10:FF:000006">
    <property type="entry name" value="A disintegrin and metalloproteinase with thrombospondin motifs 1"/>
    <property type="match status" value="1"/>
</dbReference>
<dbReference type="InterPro" id="IPR024079">
    <property type="entry name" value="MetalloPept_cat_dom_sf"/>
</dbReference>
<dbReference type="InterPro" id="IPR036383">
    <property type="entry name" value="TSP1_rpt_sf"/>
</dbReference>
<dbReference type="InterPro" id="IPR000884">
    <property type="entry name" value="TSP1_rpt"/>
</dbReference>
<dbReference type="PROSITE" id="PS50215">
    <property type="entry name" value="ADAM_MEPRO"/>
    <property type="match status" value="1"/>
</dbReference>
<evidence type="ECO:0000256" key="18">
    <source>
        <dbReference type="PIRSR" id="PIRSR613273-3"/>
    </source>
</evidence>
<dbReference type="Ensembl" id="ENSDNVT00000017424.1">
    <property type="protein sequence ID" value="ENSDNVP00000014499.1"/>
    <property type="gene ID" value="ENSDNVG00000010199.1"/>
</dbReference>
<feature type="disulfide bond" evidence="18">
    <location>
        <begin position="258"/>
        <end position="292"/>
    </location>
</feature>
<evidence type="ECO:0000256" key="2">
    <source>
        <dbReference type="ARBA" id="ARBA00022525"/>
    </source>
</evidence>
<feature type="binding site" evidence="17">
    <location>
        <position position="97"/>
    </location>
    <ligand>
        <name>Ca(2+)</name>
        <dbReference type="ChEBI" id="CHEBI:29108"/>
        <label>1</label>
    </ligand>
</feature>
<dbReference type="SMART" id="SM00209">
    <property type="entry name" value="TSP1"/>
    <property type="match status" value="2"/>
</dbReference>
<dbReference type="SUPFAM" id="SSF82895">
    <property type="entry name" value="TSP-1 type 1 repeat"/>
    <property type="match status" value="2"/>
</dbReference>
<dbReference type="Pfam" id="PF17771">
    <property type="entry name" value="ADAMTS_CR_2"/>
    <property type="match status" value="1"/>
</dbReference>
<accession>A0A8C4P8N7</accession>
<dbReference type="SMART" id="SM00608">
    <property type="entry name" value="ACR"/>
    <property type="match status" value="1"/>
</dbReference>
<feature type="disulfide bond" evidence="18">
    <location>
        <begin position="286"/>
        <end position="297"/>
    </location>
</feature>
<keyword evidence="4" id="KW-0645">Protease</keyword>
<feature type="active site" evidence="16 19">
    <location>
        <position position="155"/>
    </location>
</feature>
<dbReference type="InterPro" id="IPR050439">
    <property type="entry name" value="ADAMTS_ADAMTS-like"/>
</dbReference>
<dbReference type="GO" id="GO:0030198">
    <property type="term" value="P:extracellular matrix organization"/>
    <property type="evidence" value="ECO:0007669"/>
    <property type="project" value="InterPro"/>
</dbReference>
<dbReference type="InterPro" id="IPR010294">
    <property type="entry name" value="ADAMTS_spacer1"/>
</dbReference>
<evidence type="ECO:0000256" key="4">
    <source>
        <dbReference type="ARBA" id="ARBA00022670"/>
    </source>
</evidence>
<evidence type="ECO:0000256" key="10">
    <source>
        <dbReference type="ARBA" id="ARBA00023145"/>
    </source>
</evidence>
<keyword evidence="5" id="KW-0165">Cleavage on pair of basic residues</keyword>
<organism evidence="22 23">
    <name type="scientific">Dromaius novaehollandiae</name>
    <name type="common">Emu</name>
    <dbReference type="NCBI Taxonomy" id="8790"/>
    <lineage>
        <taxon>Eukaryota</taxon>
        <taxon>Metazoa</taxon>
        <taxon>Chordata</taxon>
        <taxon>Craniata</taxon>
        <taxon>Vertebrata</taxon>
        <taxon>Euteleostomi</taxon>
        <taxon>Archelosauria</taxon>
        <taxon>Archosauria</taxon>
        <taxon>Dinosauria</taxon>
        <taxon>Saurischia</taxon>
        <taxon>Theropoda</taxon>
        <taxon>Coelurosauria</taxon>
        <taxon>Aves</taxon>
        <taxon>Palaeognathae</taxon>
        <taxon>Casuariiformes</taxon>
        <taxon>Dromaiidae</taxon>
        <taxon>Dromaius</taxon>
    </lineage>
</organism>
<evidence type="ECO:0000313" key="23">
    <source>
        <dbReference type="Proteomes" id="UP000694423"/>
    </source>
</evidence>
<dbReference type="Gene3D" id="3.40.390.10">
    <property type="entry name" value="Collagenase (Catalytic Domain)"/>
    <property type="match status" value="1"/>
</dbReference>
<dbReference type="PRINTS" id="PR01857">
    <property type="entry name" value="ADAMTSFAMILY"/>
</dbReference>
<dbReference type="InterPro" id="IPR006586">
    <property type="entry name" value="ADAM_Cys-rich"/>
</dbReference>
<dbReference type="Gene3D" id="2.20.100.10">
    <property type="entry name" value="Thrombospondin type-1 (TSP1) repeat"/>
    <property type="match status" value="2"/>
</dbReference>
<dbReference type="InterPro" id="IPR013273">
    <property type="entry name" value="ADAMTS/ADAMTS-like"/>
</dbReference>
<dbReference type="Gene3D" id="2.60.120.830">
    <property type="match status" value="1"/>
</dbReference>
<dbReference type="Pfam" id="PF00090">
    <property type="entry name" value="TSP_1"/>
    <property type="match status" value="1"/>
</dbReference>
<dbReference type="GO" id="GO:0031012">
    <property type="term" value="C:extracellular matrix"/>
    <property type="evidence" value="ECO:0007669"/>
    <property type="project" value="TreeGrafter"/>
</dbReference>
<evidence type="ECO:0000256" key="5">
    <source>
        <dbReference type="ARBA" id="ARBA00022685"/>
    </source>
</evidence>
<feature type="binding site" evidence="17">
    <location>
        <position position="215"/>
    </location>
    <ligand>
        <name>Ca(2+)</name>
        <dbReference type="ChEBI" id="CHEBI:29108"/>
        <label>1</label>
    </ligand>
</feature>
<dbReference type="InterPro" id="IPR001590">
    <property type="entry name" value="Peptidase_M12B"/>
</dbReference>
<feature type="binding site" evidence="17 19">
    <location>
        <position position="164"/>
    </location>
    <ligand>
        <name>Zn(2+)</name>
        <dbReference type="ChEBI" id="CHEBI:29105"/>
        <note>catalytic</note>
    </ligand>
</feature>
<name>A0A8C4P8N7_DRONO</name>
<feature type="disulfide bond" evidence="18">
    <location>
        <begin position="86"/>
        <end position="138"/>
    </location>
</feature>
<feature type="disulfide bond" evidence="18">
    <location>
        <begin position="132"/>
        <end position="215"/>
    </location>
</feature>
<dbReference type="Pfam" id="PF05986">
    <property type="entry name" value="ADAMTS_spacer1"/>
    <property type="match status" value="1"/>
</dbReference>
<dbReference type="InterPro" id="IPR045371">
    <property type="entry name" value="ADAMTS_CR_3"/>
</dbReference>
<dbReference type="Proteomes" id="UP000694423">
    <property type="component" value="Unplaced"/>
</dbReference>
<dbReference type="Gene3D" id="3.40.1620.60">
    <property type="match status" value="2"/>
</dbReference>
<keyword evidence="7" id="KW-0378">Hydrolase</keyword>
<comment type="caution">
    <text evidence="19">Lacks conserved residue(s) required for the propagation of feature annotation.</text>
</comment>
<keyword evidence="11 18" id="KW-1015">Disulfide bond</keyword>
<evidence type="ECO:0000256" key="17">
    <source>
        <dbReference type="PIRSR" id="PIRSR613273-2"/>
    </source>
</evidence>
<dbReference type="PROSITE" id="PS50092">
    <property type="entry name" value="TSP1"/>
    <property type="match status" value="2"/>
</dbReference>
<keyword evidence="2" id="KW-0964">Secreted</keyword>
<feature type="compositionally biased region" description="Pro residues" evidence="20">
    <location>
        <begin position="1"/>
        <end position="25"/>
    </location>
</feature>
<feature type="disulfide bond" evidence="18">
    <location>
        <begin position="323"/>
        <end position="360"/>
    </location>
</feature>
<feature type="disulfide bond" evidence="18">
    <location>
        <begin position="338"/>
        <end position="350"/>
    </location>
</feature>
<feature type="disulfide bond" evidence="18">
    <location>
        <begin position="241"/>
        <end position="263"/>
    </location>
</feature>
<dbReference type="GO" id="GO:0005576">
    <property type="term" value="C:extracellular region"/>
    <property type="evidence" value="ECO:0007669"/>
    <property type="project" value="UniProtKB-ARBA"/>
</dbReference>
<feature type="binding site" evidence="17">
    <location>
        <position position="218"/>
    </location>
    <ligand>
        <name>Ca(2+)</name>
        <dbReference type="ChEBI" id="CHEBI:29108"/>
        <label>2</label>
    </ligand>
</feature>
<evidence type="ECO:0000313" key="22">
    <source>
        <dbReference type="Ensembl" id="ENSDNVP00000014499.1"/>
    </source>
</evidence>
<dbReference type="InterPro" id="IPR041645">
    <property type="entry name" value="ADAMTS_CR_2"/>
</dbReference>
<dbReference type="PANTHER" id="PTHR13723">
    <property type="entry name" value="ADAMTS A DISINTEGRIN AND METALLOPROTEASE WITH THROMBOSPONDIN MOTIFS PROTEASE"/>
    <property type="match status" value="1"/>
</dbReference>
<keyword evidence="6 17" id="KW-0479">Metal-binding</keyword>
<dbReference type="SUPFAM" id="SSF55486">
    <property type="entry name" value="Metalloproteases ('zincins'), catalytic domain"/>
    <property type="match status" value="1"/>
</dbReference>
<evidence type="ECO:0000256" key="12">
    <source>
        <dbReference type="ARBA" id="ARBA00023180"/>
    </source>
</evidence>
<evidence type="ECO:0000256" key="9">
    <source>
        <dbReference type="ARBA" id="ARBA00023049"/>
    </source>
</evidence>
<dbReference type="GO" id="GO:0004222">
    <property type="term" value="F:metalloendopeptidase activity"/>
    <property type="evidence" value="ECO:0007669"/>
    <property type="project" value="InterPro"/>
</dbReference>
<evidence type="ECO:0000256" key="7">
    <source>
        <dbReference type="ARBA" id="ARBA00022801"/>
    </source>
</evidence>
<dbReference type="GO" id="GO:0046872">
    <property type="term" value="F:metal ion binding"/>
    <property type="evidence" value="ECO:0007669"/>
    <property type="project" value="UniProtKB-KW"/>
</dbReference>
<reference evidence="22" key="2">
    <citation type="submission" date="2025-09" db="UniProtKB">
        <authorList>
            <consortium name="Ensembl"/>
        </authorList>
    </citation>
    <scope>IDENTIFICATION</scope>
</reference>
<dbReference type="Pfam" id="PF01421">
    <property type="entry name" value="Reprolysin"/>
    <property type="match status" value="1"/>
</dbReference>
<evidence type="ECO:0000256" key="3">
    <source>
        <dbReference type="ARBA" id="ARBA00022530"/>
    </source>
</evidence>
<evidence type="ECO:0000259" key="21">
    <source>
        <dbReference type="PROSITE" id="PS50215"/>
    </source>
</evidence>
<feature type="binding site" evidence="17">
    <location>
        <position position="97"/>
    </location>
    <ligand>
        <name>Ca(2+)</name>
        <dbReference type="ChEBI" id="CHEBI:29108"/>
        <label>2</label>
    </ligand>
</feature>
<evidence type="ECO:0000256" key="13">
    <source>
        <dbReference type="ARBA" id="ARBA00072806"/>
    </source>
</evidence>
<dbReference type="PANTHER" id="PTHR13723:SF37">
    <property type="entry name" value="A DISINTEGRIN AND METALLOPROTEINASE WITH THROMBOSPONDIN MOTIFS 5"/>
    <property type="match status" value="1"/>
</dbReference>
<proteinExistence type="predicted"/>
<feature type="disulfide bond" evidence="18">
    <location>
        <begin position="252"/>
        <end position="273"/>
    </location>
</feature>
<dbReference type="Pfam" id="PF19030">
    <property type="entry name" value="TSP1_ADAMTS"/>
    <property type="match status" value="1"/>
</dbReference>
<evidence type="ECO:0000256" key="1">
    <source>
        <dbReference type="ARBA" id="ARBA00004498"/>
    </source>
</evidence>
<dbReference type="CDD" id="cd04273">
    <property type="entry name" value="ZnMc_ADAMTS_like"/>
    <property type="match status" value="1"/>
</dbReference>
<gene>
    <name evidence="22" type="primary">ADAMTS5</name>
</gene>
<keyword evidence="3" id="KW-0272">Extracellular matrix</keyword>